<dbReference type="Pfam" id="PF02541">
    <property type="entry name" value="Ppx-GppA"/>
    <property type="match status" value="1"/>
</dbReference>
<evidence type="ECO:0000313" key="3">
    <source>
        <dbReference type="EMBL" id="PWE21560.1"/>
    </source>
</evidence>
<gene>
    <name evidence="3" type="ORF">DF188_04910</name>
</gene>
<keyword evidence="1" id="KW-0175">Coiled coil</keyword>
<reference evidence="3 4" key="1">
    <citation type="submission" date="2018-05" db="EMBL/GenBank/DDBJ databases">
        <title>Antimicrobial susceptibility testing and genomic analysis of Arcobacter skirrowii strains and one Arcobacter butzleri isolated from German poultry farms.</title>
        <authorList>
            <person name="Haenel I."/>
            <person name="Hotzel H."/>
            <person name="Tomaso H."/>
            <person name="Busch A."/>
        </authorList>
    </citation>
    <scope>NUCLEOTIDE SEQUENCE [LARGE SCALE GENOMIC DNA]</scope>
    <source>
        <strain evidence="4">v</strain>
    </source>
</reference>
<accession>A0A2U2C0K7</accession>
<dbReference type="PANTHER" id="PTHR30005:SF0">
    <property type="entry name" value="RETROGRADE REGULATION PROTEIN 2"/>
    <property type="match status" value="1"/>
</dbReference>
<dbReference type="GO" id="GO:0016462">
    <property type="term" value="F:pyrophosphatase activity"/>
    <property type="evidence" value="ECO:0007669"/>
    <property type="project" value="TreeGrafter"/>
</dbReference>
<dbReference type="InterPro" id="IPR050273">
    <property type="entry name" value="GppA/Ppx_hydrolase"/>
</dbReference>
<evidence type="ECO:0000259" key="2">
    <source>
        <dbReference type="Pfam" id="PF02541"/>
    </source>
</evidence>
<dbReference type="EMBL" id="QEYI01000003">
    <property type="protein sequence ID" value="PWE21560.1"/>
    <property type="molecule type" value="Genomic_DNA"/>
</dbReference>
<evidence type="ECO:0000313" key="4">
    <source>
        <dbReference type="Proteomes" id="UP000245014"/>
    </source>
</evidence>
<dbReference type="STRING" id="28200.GCA_001572935_00172"/>
<proteinExistence type="predicted"/>
<dbReference type="InterPro" id="IPR003695">
    <property type="entry name" value="Ppx_GppA_N"/>
</dbReference>
<evidence type="ECO:0000256" key="1">
    <source>
        <dbReference type="SAM" id="Coils"/>
    </source>
</evidence>
<feature type="coiled-coil region" evidence="1">
    <location>
        <begin position="165"/>
        <end position="192"/>
    </location>
</feature>
<organism evidence="3 4">
    <name type="scientific">Aliarcobacter skirrowii</name>
    <dbReference type="NCBI Taxonomy" id="28200"/>
    <lineage>
        <taxon>Bacteria</taxon>
        <taxon>Pseudomonadati</taxon>
        <taxon>Campylobacterota</taxon>
        <taxon>Epsilonproteobacteria</taxon>
        <taxon>Campylobacterales</taxon>
        <taxon>Arcobacteraceae</taxon>
        <taxon>Aliarcobacter</taxon>
    </lineage>
</organism>
<dbReference type="Proteomes" id="UP000245014">
    <property type="component" value="Unassembled WGS sequence"/>
</dbReference>
<dbReference type="Gene3D" id="3.30.420.40">
    <property type="match status" value="1"/>
</dbReference>
<comment type="caution">
    <text evidence="3">The sequence shown here is derived from an EMBL/GenBank/DDBJ whole genome shotgun (WGS) entry which is preliminary data.</text>
</comment>
<protein>
    <submittedName>
        <fullName evidence="3">Exopolyphosphatase</fullName>
    </submittedName>
</protein>
<sequence length="307" mass="34767">MKKEIITIDLGSNSFRVLKFDCENFKILDEYHQVVGLADGLINTQIISQEAQERVIEALKIAKEKLKFEPKDAICVTTAAMRKAKNSQEVLEFFRRNGGVNFTIIDEYEEARLTFLAIKYALKRENIPNEKFILLDIGGGSTELVISNKDDFLTKSFDFGIVTMTQKTKKNKQLLDLELKNKKEEIKEFIANLGIDLESYFFVATAGTPTTIAAIKLGFSYFNYDKNIVNGTVLQIEDLEDSLTLLKETSFEDLIKIAGKGRVEYLEVGTYIYKIFFEALEKKSSIVLDDGLREGVAINFALNQSKA</sequence>
<dbReference type="Gene3D" id="3.30.420.150">
    <property type="entry name" value="Exopolyphosphatase. Domain 2"/>
    <property type="match status" value="1"/>
</dbReference>
<name>A0A2U2C0K7_9BACT</name>
<dbReference type="InterPro" id="IPR043129">
    <property type="entry name" value="ATPase_NBD"/>
</dbReference>
<dbReference type="RefSeq" id="WP_109066311.1">
    <property type="nucleotide sequence ID" value="NZ_JAUQUC010000024.1"/>
</dbReference>
<feature type="domain" description="Ppx/GppA phosphatase N-terminal" evidence="2">
    <location>
        <begin position="24"/>
        <end position="300"/>
    </location>
</feature>
<dbReference type="SUPFAM" id="SSF53067">
    <property type="entry name" value="Actin-like ATPase domain"/>
    <property type="match status" value="2"/>
</dbReference>
<dbReference type="CDD" id="cd24054">
    <property type="entry name" value="ASKHA_NBD_AaPPX-GppA_MtPPX2-like"/>
    <property type="match status" value="1"/>
</dbReference>
<dbReference type="PANTHER" id="PTHR30005">
    <property type="entry name" value="EXOPOLYPHOSPHATASE"/>
    <property type="match status" value="1"/>
</dbReference>
<dbReference type="AlphaFoldDB" id="A0A2U2C0K7"/>